<dbReference type="eggNOG" id="COG5464">
    <property type="taxonomic scope" value="Bacteria"/>
</dbReference>
<evidence type="ECO:0000256" key="1">
    <source>
        <dbReference type="SAM" id="MobiDB-lite"/>
    </source>
</evidence>
<dbReference type="Proteomes" id="UP000007947">
    <property type="component" value="Chromosome"/>
</dbReference>
<sequence>MTGSDPPDSSPTGTPVAGQPHDGLFKGILGRPEHAASELRSILPAGLASRLDLDQLEQVDGSFVDRALRQQHTDVLFRARLDQGDALIYVCWNTSPRLTGGWRCGCVAISPGSGPGTWSCTPLRGGCRRSSQLSSTSAALPGPHPPT</sequence>
<protein>
    <recommendedName>
        <fullName evidence="2">Transposase (putative) YhgA-like domain-containing protein</fullName>
    </recommendedName>
</protein>
<dbReference type="GO" id="GO:1990238">
    <property type="term" value="F:double-stranded DNA endonuclease activity"/>
    <property type="evidence" value="ECO:0007669"/>
    <property type="project" value="TreeGrafter"/>
</dbReference>
<dbReference type="GO" id="GO:0006310">
    <property type="term" value="P:DNA recombination"/>
    <property type="evidence" value="ECO:0007669"/>
    <property type="project" value="TreeGrafter"/>
</dbReference>
<proteinExistence type="predicted"/>
<keyword evidence="4" id="KW-1185">Reference proteome</keyword>
<dbReference type="Pfam" id="PF04754">
    <property type="entry name" value="Transposase_31"/>
    <property type="match status" value="1"/>
</dbReference>
<dbReference type="KEGG" id="mph:MLP_13690"/>
<evidence type="ECO:0000313" key="4">
    <source>
        <dbReference type="Proteomes" id="UP000007947"/>
    </source>
</evidence>
<organism evidence="3 4">
    <name type="scientific">Microlunatus phosphovorus (strain ATCC 700054 / DSM 10555 / JCM 9379 / NBRC 101784 / NCIMB 13414 / VKM Ac-1990 / NM-1)</name>
    <dbReference type="NCBI Taxonomy" id="1032480"/>
    <lineage>
        <taxon>Bacteria</taxon>
        <taxon>Bacillati</taxon>
        <taxon>Actinomycetota</taxon>
        <taxon>Actinomycetes</taxon>
        <taxon>Propionibacteriales</taxon>
        <taxon>Propionibacteriaceae</taxon>
        <taxon>Microlunatus</taxon>
    </lineage>
</organism>
<dbReference type="OrthoDB" id="4539897at2"/>
<accession>F5XPS5</accession>
<gene>
    <name evidence="3" type="ordered locus">MLP_13690</name>
</gene>
<dbReference type="InterPro" id="IPR051699">
    <property type="entry name" value="Rpn/YhgA-like_nuclease"/>
</dbReference>
<name>F5XPS5_MICPN</name>
<dbReference type="PANTHER" id="PTHR34611">
    <property type="match status" value="1"/>
</dbReference>
<feature type="region of interest" description="Disordered" evidence="1">
    <location>
        <begin position="1"/>
        <end position="23"/>
    </location>
</feature>
<evidence type="ECO:0000259" key="2">
    <source>
        <dbReference type="Pfam" id="PF04754"/>
    </source>
</evidence>
<reference evidence="3 4" key="1">
    <citation type="submission" date="2011-05" db="EMBL/GenBank/DDBJ databases">
        <title>Whole genome sequence of Microlunatus phosphovorus NM-1.</title>
        <authorList>
            <person name="Hosoyama A."/>
            <person name="Sasaki K."/>
            <person name="Harada T."/>
            <person name="Igarashi R."/>
            <person name="Kawakoshi A."/>
            <person name="Sasagawa M."/>
            <person name="Fukada J."/>
            <person name="Nakamura S."/>
            <person name="Katano Y."/>
            <person name="Hanada S."/>
            <person name="Kamagata Y."/>
            <person name="Nakamura N."/>
            <person name="Yamazaki S."/>
            <person name="Fujita N."/>
        </authorList>
    </citation>
    <scope>NUCLEOTIDE SEQUENCE [LARGE SCALE GENOMIC DNA]</scope>
    <source>
        <strain evidence="4">ATCC 700054 / DSM 10555 / JCM 9379 / NBRC 101784 / NCIMB 13414 / VKM Ac-1990 / NM-1</strain>
    </source>
</reference>
<evidence type="ECO:0000313" key="3">
    <source>
        <dbReference type="EMBL" id="BAK34383.1"/>
    </source>
</evidence>
<dbReference type="HOGENOM" id="CLU_1765907_0_0_11"/>
<dbReference type="AlphaFoldDB" id="F5XPS5"/>
<feature type="compositionally biased region" description="Low complexity" evidence="1">
    <location>
        <begin position="1"/>
        <end position="15"/>
    </location>
</feature>
<dbReference type="EMBL" id="AP012204">
    <property type="protein sequence ID" value="BAK34383.1"/>
    <property type="molecule type" value="Genomic_DNA"/>
</dbReference>
<dbReference type="PANTHER" id="PTHR34611:SF2">
    <property type="entry name" value="INACTIVE RECOMBINATION-PROMOTING NUCLEASE-LIKE PROTEIN RPNE-RELATED"/>
    <property type="match status" value="1"/>
</dbReference>
<dbReference type="STRING" id="1032480.MLP_13690"/>
<feature type="domain" description="Transposase (putative) YhgA-like" evidence="2">
    <location>
        <begin position="19"/>
        <end position="90"/>
    </location>
</feature>
<dbReference type="InterPro" id="IPR006842">
    <property type="entry name" value="Transposase_31"/>
</dbReference>